<sequence>MLQKFMKKKLEEASRYFWLTRREQSNLGTSMIPGRDTSQQHEVMQQLDEEEEWRERTEVVTALDHRHNLDMARDLLDQALLAATSSSPVGTSGFQANSSSLSKPQQKASNSCR</sequence>
<protein>
    <submittedName>
        <fullName evidence="2">Uncharacterized protein</fullName>
    </submittedName>
</protein>
<evidence type="ECO:0000313" key="2">
    <source>
        <dbReference type="EMBL" id="MPC42086.1"/>
    </source>
</evidence>
<feature type="region of interest" description="Disordered" evidence="1">
    <location>
        <begin position="86"/>
        <end position="113"/>
    </location>
</feature>
<evidence type="ECO:0000256" key="1">
    <source>
        <dbReference type="SAM" id="MobiDB-lite"/>
    </source>
</evidence>
<comment type="caution">
    <text evidence="2">The sequence shown here is derived from an EMBL/GenBank/DDBJ whole genome shotgun (WGS) entry which is preliminary data.</text>
</comment>
<name>A0A5B7F9W0_PORTR</name>
<accession>A0A5B7F9W0</accession>
<keyword evidence="3" id="KW-1185">Reference proteome</keyword>
<dbReference type="Proteomes" id="UP000324222">
    <property type="component" value="Unassembled WGS sequence"/>
</dbReference>
<evidence type="ECO:0000313" key="3">
    <source>
        <dbReference type="Proteomes" id="UP000324222"/>
    </source>
</evidence>
<reference evidence="2 3" key="1">
    <citation type="submission" date="2019-05" db="EMBL/GenBank/DDBJ databases">
        <title>Another draft genome of Portunus trituberculatus and its Hox gene families provides insights of decapod evolution.</title>
        <authorList>
            <person name="Jeong J.-H."/>
            <person name="Song I."/>
            <person name="Kim S."/>
            <person name="Choi T."/>
            <person name="Kim D."/>
            <person name="Ryu S."/>
            <person name="Kim W."/>
        </authorList>
    </citation>
    <scope>NUCLEOTIDE SEQUENCE [LARGE SCALE GENOMIC DNA]</scope>
    <source>
        <tissue evidence="2">Muscle</tissue>
    </source>
</reference>
<dbReference type="OrthoDB" id="10255048at2759"/>
<organism evidence="2 3">
    <name type="scientific">Portunus trituberculatus</name>
    <name type="common">Swimming crab</name>
    <name type="synonym">Neptunus trituberculatus</name>
    <dbReference type="NCBI Taxonomy" id="210409"/>
    <lineage>
        <taxon>Eukaryota</taxon>
        <taxon>Metazoa</taxon>
        <taxon>Ecdysozoa</taxon>
        <taxon>Arthropoda</taxon>
        <taxon>Crustacea</taxon>
        <taxon>Multicrustacea</taxon>
        <taxon>Malacostraca</taxon>
        <taxon>Eumalacostraca</taxon>
        <taxon>Eucarida</taxon>
        <taxon>Decapoda</taxon>
        <taxon>Pleocyemata</taxon>
        <taxon>Brachyura</taxon>
        <taxon>Eubrachyura</taxon>
        <taxon>Portunoidea</taxon>
        <taxon>Portunidae</taxon>
        <taxon>Portuninae</taxon>
        <taxon>Portunus</taxon>
    </lineage>
</organism>
<dbReference type="AlphaFoldDB" id="A0A5B7F9W0"/>
<proteinExistence type="predicted"/>
<dbReference type="EMBL" id="VSRR010005304">
    <property type="protein sequence ID" value="MPC42086.1"/>
    <property type="molecule type" value="Genomic_DNA"/>
</dbReference>
<gene>
    <name evidence="2" type="ORF">E2C01_035699</name>
</gene>